<gene>
    <name evidence="1" type="ORF">VCHENC02_0111A</name>
</gene>
<sequence length="12" mass="1353">MDKSLTEERSGT</sequence>
<reference evidence="1 2" key="1">
    <citation type="submission" date="2012-10" db="EMBL/GenBank/DDBJ databases">
        <title>Genome sequence of Vibrio Cholerae HENC-02.</title>
        <authorList>
            <person name="Eppinger M."/>
            <person name="Hasan N.A."/>
            <person name="Sengamalay N."/>
            <person name="Hine E."/>
            <person name="Su Q."/>
            <person name="Daugherty S.C."/>
            <person name="Young S."/>
            <person name="Sadzewicz L."/>
            <person name="Tallon L."/>
            <person name="Cebula T.A."/>
            <person name="Ravel J."/>
            <person name="Colwell R.R."/>
        </authorList>
    </citation>
    <scope>NUCLEOTIDE SEQUENCE [LARGE SCALE GENOMIC DNA]</scope>
    <source>
        <strain evidence="1 2">HENC-02</strain>
    </source>
</reference>
<accession>A0A454CNE0</accession>
<protein>
    <submittedName>
        <fullName evidence="1">Uncharacterized protein</fullName>
    </submittedName>
</protein>
<comment type="caution">
    <text evidence="1">The sequence shown here is derived from an EMBL/GenBank/DDBJ whole genome shotgun (WGS) entry which is preliminary data.</text>
</comment>
<organism evidence="1 2">
    <name type="scientific">Vibrio harveyi</name>
    <name type="common">Beneckea harveyi</name>
    <dbReference type="NCBI Taxonomy" id="669"/>
    <lineage>
        <taxon>Bacteria</taxon>
        <taxon>Pseudomonadati</taxon>
        <taxon>Pseudomonadota</taxon>
        <taxon>Gammaproteobacteria</taxon>
        <taxon>Vibrionales</taxon>
        <taxon>Vibrionaceae</taxon>
        <taxon>Vibrio</taxon>
    </lineage>
</organism>
<evidence type="ECO:0000313" key="1">
    <source>
        <dbReference type="EMBL" id="EKM27915.1"/>
    </source>
</evidence>
<proteinExistence type="predicted"/>
<dbReference type="EMBL" id="AJSR01002775">
    <property type="protein sequence ID" value="EKM27915.1"/>
    <property type="molecule type" value="Genomic_DNA"/>
</dbReference>
<name>A0A454CNE0_VIBHA</name>
<evidence type="ECO:0000313" key="2">
    <source>
        <dbReference type="Proteomes" id="UP000008367"/>
    </source>
</evidence>
<feature type="non-terminal residue" evidence="1">
    <location>
        <position position="12"/>
    </location>
</feature>
<dbReference type="Proteomes" id="UP000008367">
    <property type="component" value="Unassembled WGS sequence"/>
</dbReference>